<dbReference type="PROSITE" id="PS00584">
    <property type="entry name" value="PFKB_KINASES_2"/>
    <property type="match status" value="1"/>
</dbReference>
<dbReference type="InterPro" id="IPR029056">
    <property type="entry name" value="Ribokinase-like"/>
</dbReference>
<evidence type="ECO:0000313" key="5">
    <source>
        <dbReference type="Proteomes" id="UP000177912"/>
    </source>
</evidence>
<dbReference type="AlphaFoldDB" id="A0A1F5NSF5"/>
<dbReference type="Gene3D" id="3.40.1190.20">
    <property type="match status" value="1"/>
</dbReference>
<dbReference type="CDD" id="cd01942">
    <property type="entry name" value="ribokinase_group_A"/>
    <property type="match status" value="1"/>
</dbReference>
<dbReference type="EMBL" id="MFEI01000025">
    <property type="protein sequence ID" value="OGE80599.1"/>
    <property type="molecule type" value="Genomic_DNA"/>
</dbReference>
<dbReference type="InterPro" id="IPR002173">
    <property type="entry name" value="Carboh/pur_kinase_PfkB_CS"/>
</dbReference>
<sequence length="298" mass="32516">MKRKIYISGSLAYDRIMNYGGRFADHIDPKKIHVLSLSFAVEKLELNTGGIAGNIAYNLSLLGERPSVIGNLGTDGREYLDKLKKSGIDTRYVKISKKKVTAGAYTITDRADNQITGFFAGAMYEPSLMPKQTKNDLALIGAEYPQNMVRLAGLCAKQKCFYIFDPAQQIPALTKNQLLAGQRGATVIIGNDYEIAIMVKKSGYQARKDQAVITTLGEKGSKIYLAGKQIKIPPAKVRKVADPTGAGDAYRAGLIKGLVLGYSYEQAGRLASRVAAKAVEVYGTQNHKLNWNSIKKTS</sequence>
<dbReference type="PANTHER" id="PTHR10584">
    <property type="entry name" value="SUGAR KINASE"/>
    <property type="match status" value="1"/>
</dbReference>
<evidence type="ECO:0000256" key="1">
    <source>
        <dbReference type="ARBA" id="ARBA00022679"/>
    </source>
</evidence>
<reference evidence="4 5" key="1">
    <citation type="journal article" date="2016" name="Nat. Commun.">
        <title>Thousands of microbial genomes shed light on interconnected biogeochemical processes in an aquifer system.</title>
        <authorList>
            <person name="Anantharaman K."/>
            <person name="Brown C.T."/>
            <person name="Hug L.A."/>
            <person name="Sharon I."/>
            <person name="Castelle C.J."/>
            <person name="Probst A.J."/>
            <person name="Thomas B.C."/>
            <person name="Singh A."/>
            <person name="Wilkins M.J."/>
            <person name="Karaoz U."/>
            <person name="Brodie E.L."/>
            <person name="Williams K.H."/>
            <person name="Hubbard S.S."/>
            <person name="Banfield J.F."/>
        </authorList>
    </citation>
    <scope>NUCLEOTIDE SEQUENCE [LARGE SCALE GENOMIC DNA]</scope>
</reference>
<feature type="domain" description="Carbohydrate kinase PfkB" evidence="3">
    <location>
        <begin position="27"/>
        <end position="286"/>
    </location>
</feature>
<accession>A0A1F5NSF5</accession>
<evidence type="ECO:0000256" key="2">
    <source>
        <dbReference type="ARBA" id="ARBA00022777"/>
    </source>
</evidence>
<comment type="caution">
    <text evidence="4">The sequence shown here is derived from an EMBL/GenBank/DDBJ whole genome shotgun (WGS) entry which is preliminary data.</text>
</comment>
<evidence type="ECO:0000259" key="3">
    <source>
        <dbReference type="Pfam" id="PF00294"/>
    </source>
</evidence>
<organism evidence="4 5">
    <name type="scientific">Candidatus Doudnabacteria bacterium RIFCSPHIGHO2_01_FULL_43_23</name>
    <dbReference type="NCBI Taxonomy" id="1817822"/>
    <lineage>
        <taxon>Bacteria</taxon>
        <taxon>Candidatus Doudnaibacteriota</taxon>
    </lineage>
</organism>
<proteinExistence type="predicted"/>
<protein>
    <recommendedName>
        <fullName evidence="3">Carbohydrate kinase PfkB domain-containing protein</fullName>
    </recommendedName>
</protein>
<keyword evidence="2" id="KW-0418">Kinase</keyword>
<evidence type="ECO:0000313" key="4">
    <source>
        <dbReference type="EMBL" id="OGE80599.1"/>
    </source>
</evidence>
<dbReference type="PROSITE" id="PS00583">
    <property type="entry name" value="PFKB_KINASES_1"/>
    <property type="match status" value="1"/>
</dbReference>
<dbReference type="STRING" id="1817822.A2826_02415"/>
<name>A0A1F5NSF5_9BACT</name>
<gene>
    <name evidence="4" type="ORF">A2826_02415</name>
</gene>
<dbReference type="InterPro" id="IPR011611">
    <property type="entry name" value="PfkB_dom"/>
</dbReference>
<dbReference type="SUPFAM" id="SSF53613">
    <property type="entry name" value="Ribokinase-like"/>
    <property type="match status" value="1"/>
</dbReference>
<dbReference type="GO" id="GO:0016301">
    <property type="term" value="F:kinase activity"/>
    <property type="evidence" value="ECO:0007669"/>
    <property type="project" value="UniProtKB-KW"/>
</dbReference>
<keyword evidence="1" id="KW-0808">Transferase</keyword>
<dbReference type="PANTHER" id="PTHR10584:SF166">
    <property type="entry name" value="RIBOKINASE"/>
    <property type="match status" value="1"/>
</dbReference>
<dbReference type="Proteomes" id="UP000177912">
    <property type="component" value="Unassembled WGS sequence"/>
</dbReference>
<dbReference type="Pfam" id="PF00294">
    <property type="entry name" value="PfkB"/>
    <property type="match status" value="1"/>
</dbReference>